<proteinExistence type="predicted"/>
<sequence>MNDSQVPIHLNPIRHVGYELSVSNSGEDLPDILPSYSVSRDALYFPACSYIAFAPSEQYIYGLS</sequence>
<evidence type="ECO:0000313" key="2">
    <source>
        <dbReference type="Proteomes" id="UP000308600"/>
    </source>
</evidence>
<evidence type="ECO:0000313" key="1">
    <source>
        <dbReference type="EMBL" id="TFK72933.1"/>
    </source>
</evidence>
<dbReference type="EMBL" id="ML208280">
    <property type="protein sequence ID" value="TFK72933.1"/>
    <property type="molecule type" value="Genomic_DNA"/>
</dbReference>
<gene>
    <name evidence="1" type="ORF">BDN72DRAFT_835584</name>
</gene>
<organism evidence="1 2">
    <name type="scientific">Pluteus cervinus</name>
    <dbReference type="NCBI Taxonomy" id="181527"/>
    <lineage>
        <taxon>Eukaryota</taxon>
        <taxon>Fungi</taxon>
        <taxon>Dikarya</taxon>
        <taxon>Basidiomycota</taxon>
        <taxon>Agaricomycotina</taxon>
        <taxon>Agaricomycetes</taxon>
        <taxon>Agaricomycetidae</taxon>
        <taxon>Agaricales</taxon>
        <taxon>Pluteineae</taxon>
        <taxon>Pluteaceae</taxon>
        <taxon>Pluteus</taxon>
    </lineage>
</organism>
<keyword evidence="2" id="KW-1185">Reference proteome</keyword>
<reference evidence="1 2" key="1">
    <citation type="journal article" date="2019" name="Nat. Ecol. Evol.">
        <title>Megaphylogeny resolves global patterns of mushroom evolution.</title>
        <authorList>
            <person name="Varga T."/>
            <person name="Krizsan K."/>
            <person name="Foldi C."/>
            <person name="Dima B."/>
            <person name="Sanchez-Garcia M."/>
            <person name="Sanchez-Ramirez S."/>
            <person name="Szollosi G.J."/>
            <person name="Szarkandi J.G."/>
            <person name="Papp V."/>
            <person name="Albert L."/>
            <person name="Andreopoulos W."/>
            <person name="Angelini C."/>
            <person name="Antonin V."/>
            <person name="Barry K.W."/>
            <person name="Bougher N.L."/>
            <person name="Buchanan P."/>
            <person name="Buyck B."/>
            <person name="Bense V."/>
            <person name="Catcheside P."/>
            <person name="Chovatia M."/>
            <person name="Cooper J."/>
            <person name="Damon W."/>
            <person name="Desjardin D."/>
            <person name="Finy P."/>
            <person name="Geml J."/>
            <person name="Haridas S."/>
            <person name="Hughes K."/>
            <person name="Justo A."/>
            <person name="Karasinski D."/>
            <person name="Kautmanova I."/>
            <person name="Kiss B."/>
            <person name="Kocsube S."/>
            <person name="Kotiranta H."/>
            <person name="LaButti K.M."/>
            <person name="Lechner B.E."/>
            <person name="Liimatainen K."/>
            <person name="Lipzen A."/>
            <person name="Lukacs Z."/>
            <person name="Mihaltcheva S."/>
            <person name="Morgado L.N."/>
            <person name="Niskanen T."/>
            <person name="Noordeloos M.E."/>
            <person name="Ohm R.A."/>
            <person name="Ortiz-Santana B."/>
            <person name="Ovrebo C."/>
            <person name="Racz N."/>
            <person name="Riley R."/>
            <person name="Savchenko A."/>
            <person name="Shiryaev A."/>
            <person name="Soop K."/>
            <person name="Spirin V."/>
            <person name="Szebenyi C."/>
            <person name="Tomsovsky M."/>
            <person name="Tulloss R.E."/>
            <person name="Uehling J."/>
            <person name="Grigoriev I.V."/>
            <person name="Vagvolgyi C."/>
            <person name="Papp T."/>
            <person name="Martin F.M."/>
            <person name="Miettinen O."/>
            <person name="Hibbett D.S."/>
            <person name="Nagy L.G."/>
        </authorList>
    </citation>
    <scope>NUCLEOTIDE SEQUENCE [LARGE SCALE GENOMIC DNA]</scope>
    <source>
        <strain evidence="1 2">NL-1719</strain>
    </source>
</reference>
<dbReference type="Proteomes" id="UP000308600">
    <property type="component" value="Unassembled WGS sequence"/>
</dbReference>
<protein>
    <submittedName>
        <fullName evidence="1">Uncharacterized protein</fullName>
    </submittedName>
</protein>
<name>A0ACD3B4H1_9AGAR</name>
<accession>A0ACD3B4H1</accession>